<dbReference type="PANTHER" id="PTHR19848">
    <property type="entry name" value="WD40 REPEAT PROTEIN"/>
    <property type="match status" value="1"/>
</dbReference>
<keyword evidence="2" id="KW-0853">WD repeat</keyword>
<dbReference type="InterPro" id="IPR001680">
    <property type="entry name" value="WD40_rpt"/>
</dbReference>
<organismHost>
    <name type="scientific">Acanthamoeba polyphaga</name>
    <name type="common">Amoeba</name>
    <dbReference type="NCBI Taxonomy" id="5757"/>
</organismHost>
<dbReference type="PROSITE" id="PS50097">
    <property type="entry name" value="BTB"/>
    <property type="match status" value="1"/>
</dbReference>
<evidence type="ECO:0000256" key="3">
    <source>
        <dbReference type="ARBA" id="ARBA00022737"/>
    </source>
</evidence>
<dbReference type="Pfam" id="PF00651">
    <property type="entry name" value="BTB"/>
    <property type="match status" value="1"/>
</dbReference>
<dbReference type="InterPro" id="IPR000210">
    <property type="entry name" value="BTB/POZ_dom"/>
</dbReference>
<dbReference type="Pfam" id="PF00400">
    <property type="entry name" value="WD40"/>
    <property type="match status" value="3"/>
</dbReference>
<proteinExistence type="inferred from homology"/>
<dbReference type="PROSITE" id="PS50082">
    <property type="entry name" value="WD_REPEATS_2"/>
    <property type="match status" value="2"/>
</dbReference>
<dbReference type="EMBL" id="MG602508">
    <property type="protein sequence ID" value="AVG47370.1"/>
    <property type="molecule type" value="Genomic_DNA"/>
</dbReference>
<dbReference type="InterPro" id="IPR015943">
    <property type="entry name" value="WD40/YVTN_repeat-like_dom_sf"/>
</dbReference>
<dbReference type="CDD" id="cd18186">
    <property type="entry name" value="BTB_POZ_ZBTB_KLHL-like"/>
    <property type="match status" value="1"/>
</dbReference>
<evidence type="ECO:0000313" key="5">
    <source>
        <dbReference type="EMBL" id="AVG47370.1"/>
    </source>
</evidence>
<dbReference type="PROSITE" id="PS50294">
    <property type="entry name" value="WD_REPEATS_REGION"/>
    <property type="match status" value="1"/>
</dbReference>
<evidence type="ECO:0000256" key="2">
    <source>
        <dbReference type="ARBA" id="ARBA00022574"/>
    </source>
</evidence>
<organism evidence="5">
    <name type="scientific">Acanthamoeba polyphaga mimivirus</name>
    <name type="common">APMV</name>
    <dbReference type="NCBI Taxonomy" id="212035"/>
    <lineage>
        <taxon>Viruses</taxon>
        <taxon>Varidnaviria</taxon>
        <taxon>Bamfordvirae</taxon>
        <taxon>Nucleocytoviricota</taxon>
        <taxon>Megaviricetes</taxon>
        <taxon>Imitervirales</taxon>
        <taxon>Mimiviridae</taxon>
        <taxon>Megamimivirinae</taxon>
        <taxon>Mimivirus</taxon>
        <taxon>Mimivirus bradfordmassiliense</taxon>
    </lineage>
</organism>
<dbReference type="SUPFAM" id="SSF50978">
    <property type="entry name" value="WD40 repeat-like"/>
    <property type="match status" value="1"/>
</dbReference>
<comment type="similarity">
    <text evidence="1">Belongs to the mimivirus BTB/WD family.</text>
</comment>
<dbReference type="Gene3D" id="3.30.710.10">
    <property type="entry name" value="Potassium Channel Kv1.1, Chain A"/>
    <property type="match status" value="1"/>
</dbReference>
<evidence type="ECO:0000259" key="4">
    <source>
        <dbReference type="PROSITE" id="PS50097"/>
    </source>
</evidence>
<dbReference type="SMART" id="SM00320">
    <property type="entry name" value="WD40"/>
    <property type="match status" value="6"/>
</dbReference>
<dbReference type="Proteomes" id="UP000279644">
    <property type="component" value="Segment"/>
</dbReference>
<feature type="domain" description="BTB" evidence="4">
    <location>
        <begin position="22"/>
        <end position="94"/>
    </location>
</feature>
<evidence type="ECO:0000256" key="1">
    <source>
        <dbReference type="ARBA" id="ARBA00006497"/>
    </source>
</evidence>
<protein>
    <submittedName>
        <fullName evidence="5">BTB POZ domain-containing</fullName>
    </submittedName>
</protein>
<accession>A0A2L2DMJ2</accession>
<keyword evidence="3" id="KW-0677">Repeat</keyword>
<reference evidence="5" key="1">
    <citation type="journal article" date="2017" name="Front. Microbiol.">
        <title>Genome Characterization of the First Mimiviruses of Lineage C Isolated in Brazil.</title>
        <authorList>
            <person name="Assis F.L."/>
            <person name="Franco-Luiz A.P.M."/>
            <person name="Dos Santos R.N."/>
            <person name="Campos F.S."/>
            <person name="Dornas F.P."/>
            <person name="Borato P.V.M."/>
            <person name="Franco A.C."/>
            <person name="Abrahao J.S."/>
            <person name="Colson P."/>
            <person name="Scola B."/>
        </authorList>
    </citation>
    <scope>NUCLEOTIDE SEQUENCE [LARGE SCALE GENOMIC DNA]</scope>
</reference>
<dbReference type="InterPro" id="IPR011333">
    <property type="entry name" value="SKP1/BTB/POZ_sf"/>
</dbReference>
<sequence length="487" mass="56195">MICFDESMSNKKFNLIKDNLFSDLVLILENFNSNEKITINVHKCILYYSCEYFAIMLSNFQEKNQNEIKIKVPNIHVCYDIIMSFYGEKINSANYPEWKHCIESYKCFDFLGMKFDKNKIYKLKIPSEGFESLLDLIDSMEYTSETLALLIDNMPTDYNIVNLPKDLLFEMQKLLKTRNNISDNIISADYNGTINIWNPLNGNIIKHMKHSKNLSFIDLYPINNQMLSCGEHTDIMRWNYITGEFISRIKLSSKSKSDKSNILCACFLKKSEKIAIVTESGVGIWNIQGGKSQKININMDNIIKIRCSSNDNYIACCNKDGVIKIWNIKENEISTVIGGKNYDICFSSNNKYFAYCDKNIHIYNIIEKTSFFFDTGENIKLYSICFSPDNKYIAYGNKKGTIKILNIKIKSIVELNSHNNIVSSLCYSQDGKYLISGSYDRTIKIWNAISGCLVKTLEGHAEIIKSICVIPHYDTNLIKKLEKYLDQ</sequence>
<dbReference type="PANTHER" id="PTHR19848:SF8">
    <property type="entry name" value="F-BOX AND WD REPEAT DOMAIN CONTAINING 7"/>
    <property type="match status" value="1"/>
</dbReference>
<dbReference type="Gene3D" id="2.130.10.10">
    <property type="entry name" value="YVTN repeat-like/Quinoprotein amine dehydrogenase"/>
    <property type="match status" value="2"/>
</dbReference>
<dbReference type="SUPFAM" id="SSF54695">
    <property type="entry name" value="POZ domain"/>
    <property type="match status" value="1"/>
</dbReference>
<dbReference type="InterPro" id="IPR036322">
    <property type="entry name" value="WD40_repeat_dom_sf"/>
</dbReference>
<name>A0A2L2DMJ2_MIMIV</name>